<reference evidence="1" key="2">
    <citation type="submission" date="2014-05" db="EMBL/GenBank/DDBJ databases">
        <title>The genome and life-stage specific transcriptomes of Globodera pallida elucidate key aspects of plant parasitism by a cyst nematode.</title>
        <authorList>
            <person name="Cotton J.A."/>
            <person name="Lilley C.J."/>
            <person name="Jones L.M."/>
            <person name="Kikuchi T."/>
            <person name="Reid A.J."/>
            <person name="Thorpe P."/>
            <person name="Tsai I.J."/>
            <person name="Beasley H."/>
            <person name="Blok V."/>
            <person name="Cock P.J.A."/>
            <person name="Van den Akker S.E."/>
            <person name="Holroyd N."/>
            <person name="Hunt M."/>
            <person name="Mantelin S."/>
            <person name="Naghra H."/>
            <person name="Pain A."/>
            <person name="Palomares-Rius J.E."/>
            <person name="Zarowiecki M."/>
            <person name="Berriman M."/>
            <person name="Jones J.T."/>
            <person name="Urwin P.E."/>
        </authorList>
    </citation>
    <scope>NUCLEOTIDE SEQUENCE [LARGE SCALE GENOMIC DNA]</scope>
    <source>
        <strain evidence="1">Lindley</strain>
    </source>
</reference>
<dbReference type="WBParaSite" id="GPLIN_000664300">
    <property type="protein sequence ID" value="GPLIN_000664300"/>
    <property type="gene ID" value="GPLIN_000664300"/>
</dbReference>
<keyword evidence="1" id="KW-1185">Reference proteome</keyword>
<dbReference type="AlphaFoldDB" id="A0A183C1A0"/>
<protein>
    <submittedName>
        <fullName evidence="2">CUB domain-containing protein</fullName>
    </submittedName>
</protein>
<proteinExistence type="predicted"/>
<evidence type="ECO:0000313" key="1">
    <source>
        <dbReference type="Proteomes" id="UP000050741"/>
    </source>
</evidence>
<organism evidence="1 2">
    <name type="scientific">Globodera pallida</name>
    <name type="common">Potato cyst nematode worm</name>
    <name type="synonym">Heterodera pallida</name>
    <dbReference type="NCBI Taxonomy" id="36090"/>
    <lineage>
        <taxon>Eukaryota</taxon>
        <taxon>Metazoa</taxon>
        <taxon>Ecdysozoa</taxon>
        <taxon>Nematoda</taxon>
        <taxon>Chromadorea</taxon>
        <taxon>Rhabditida</taxon>
        <taxon>Tylenchina</taxon>
        <taxon>Tylenchomorpha</taxon>
        <taxon>Tylenchoidea</taxon>
        <taxon>Heteroderidae</taxon>
        <taxon>Heteroderinae</taxon>
        <taxon>Globodera</taxon>
    </lineage>
</organism>
<accession>A0A183C1A0</accession>
<evidence type="ECO:0000313" key="2">
    <source>
        <dbReference type="WBParaSite" id="GPLIN_000664300"/>
    </source>
</evidence>
<name>A0A183C1A0_GLOPA</name>
<reference evidence="1" key="1">
    <citation type="submission" date="2013-12" db="EMBL/GenBank/DDBJ databases">
        <authorList>
            <person name="Aslett M."/>
        </authorList>
    </citation>
    <scope>NUCLEOTIDE SEQUENCE [LARGE SCALE GENOMIC DNA]</scope>
    <source>
        <strain evidence="1">Lindley</strain>
    </source>
</reference>
<reference evidence="2" key="3">
    <citation type="submission" date="2016-06" db="UniProtKB">
        <authorList>
            <consortium name="WormBaseParasite"/>
        </authorList>
    </citation>
    <scope>IDENTIFICATION</scope>
</reference>
<sequence length="419" mass="45999">MFSIAPQFCHRLKDTSDSGRNGVAVQAKLLLRTILKKGRVTPTPLVSPLLDQRKADSFQPKHYVLTQWGCTDKKPAELILDTKLIAKTAAGRILTQTCSRYVGKANVSRTNAGITVPTPAKECKKAYRSKLRAYNESSDQLCGQSQRYCYVLNCSTVEGGNQPEIMTEWGCTNSLYKTADFREGKGRQLDEAYSPVEGGNQPEIMTEWGCTNSLYKTADFRQGKGRQLDEAYSVGPIPNNSVCRSYVGIFSNVGIMLPLLISTSNSSNSTLKCKRSRITSGGITDDQEECAAGDIVCYAVSCSNGTHSNNDVKEWGCTSDVAELCQQKAVQFDFEFKSCKCFYGTSEQLLTHNTAMKMKSAADLGEGSSSAINHHIDKRSLNPSSSAVSMTRSINHSQFVLVALLTSCAYQFRNVYSIV</sequence>
<dbReference type="Proteomes" id="UP000050741">
    <property type="component" value="Unassembled WGS sequence"/>
</dbReference>